<evidence type="ECO:0000256" key="5">
    <source>
        <dbReference type="ARBA" id="ARBA00022989"/>
    </source>
</evidence>
<feature type="transmembrane region" description="Helical" evidence="8">
    <location>
        <begin position="251"/>
        <end position="270"/>
    </location>
</feature>
<feature type="transmembrane region" description="Helical" evidence="8">
    <location>
        <begin position="199"/>
        <end position="220"/>
    </location>
</feature>
<dbReference type="Proteomes" id="UP001209570">
    <property type="component" value="Unassembled WGS sequence"/>
</dbReference>
<dbReference type="SUPFAM" id="SSF103473">
    <property type="entry name" value="MFS general substrate transporter"/>
    <property type="match status" value="1"/>
</dbReference>
<evidence type="ECO:0000313" key="9">
    <source>
        <dbReference type="EMBL" id="KAJ0410458.1"/>
    </source>
</evidence>
<gene>
    <name evidence="9" type="ORF">P43SY_002790</name>
</gene>
<comment type="similarity">
    <text evidence="2">Belongs to the major facilitator superfamily. Folate-biopterin transporter (TC 2.A.71) family.</text>
</comment>
<organism evidence="9 10">
    <name type="scientific">Pythium insidiosum</name>
    <name type="common">Pythiosis disease agent</name>
    <dbReference type="NCBI Taxonomy" id="114742"/>
    <lineage>
        <taxon>Eukaryota</taxon>
        <taxon>Sar</taxon>
        <taxon>Stramenopiles</taxon>
        <taxon>Oomycota</taxon>
        <taxon>Peronosporomycetes</taxon>
        <taxon>Pythiales</taxon>
        <taxon>Pythiaceae</taxon>
        <taxon>Pythium</taxon>
    </lineage>
</organism>
<feature type="transmembrane region" description="Helical" evidence="8">
    <location>
        <begin position="315"/>
        <end position="335"/>
    </location>
</feature>
<evidence type="ECO:0000256" key="1">
    <source>
        <dbReference type="ARBA" id="ARBA00004141"/>
    </source>
</evidence>
<sequence length="511" mass="56219">MESSPSKKIAPAKQSSPSSYSAAHSVWTPESMVIPVTYLCSGLLLSFPQAYVEFFPRTLHASDAQLATIKVVRFLPWSIKVLFGVLPDNFPVRQQRFKPYILLGYAMSSLFHLLLALYTDSLTIVSFAVLLLGAMVGIVLSDVMSDALVANRVLQKQEAYAGQVQSTVYLCRYFSEMLGYWGGAILSNPGGWGFGVSMAQLFAFLALLPVFTVFPCVYLLDEPATTHVSSWRHQLDTLWAMLQRRATWQPISFLALFNVMLLHNASWGNYLGVAYHFDAFEYGALSAIAATVTFGSVALYRVWIMPHFASPWHHVYLLTGCIISLFSALNVLLVFRVNVAVGVPAFWFAVGDSAVISFAKGFQQLPLATMLVSVCPPNQEGVAFALLTSIVNLSHAFAHTISNMLLRIWPVELADLERGEFDGVWRLTLLTSAVSLVPLLFLKRLLPRGQAEQEAMKNDFSPRGAKIVVVLYVVGFVWVVALSLLAVAEPCNPLVGGHGCPPAEAPHILRP</sequence>
<accession>A0AAD5MK04</accession>
<name>A0AAD5MK04_PYTIN</name>
<keyword evidence="6 8" id="KW-0472">Membrane</keyword>
<feature type="compositionally biased region" description="Low complexity" evidence="7">
    <location>
        <begin position="11"/>
        <end position="20"/>
    </location>
</feature>
<keyword evidence="10" id="KW-1185">Reference proteome</keyword>
<evidence type="ECO:0000256" key="3">
    <source>
        <dbReference type="ARBA" id="ARBA00022448"/>
    </source>
</evidence>
<keyword evidence="3" id="KW-0813">Transport</keyword>
<dbReference type="Pfam" id="PF03092">
    <property type="entry name" value="BT1"/>
    <property type="match status" value="1"/>
</dbReference>
<comment type="subcellular location">
    <subcellularLocation>
        <location evidence="1">Membrane</location>
        <topology evidence="1">Multi-pass membrane protein</topology>
    </subcellularLocation>
</comment>
<evidence type="ECO:0000256" key="6">
    <source>
        <dbReference type="ARBA" id="ARBA00023136"/>
    </source>
</evidence>
<evidence type="ECO:0000313" key="10">
    <source>
        <dbReference type="Proteomes" id="UP001209570"/>
    </source>
</evidence>
<dbReference type="Gene3D" id="1.20.1250.20">
    <property type="entry name" value="MFS general substrate transporter like domains"/>
    <property type="match status" value="1"/>
</dbReference>
<dbReference type="GO" id="GO:0016020">
    <property type="term" value="C:membrane"/>
    <property type="evidence" value="ECO:0007669"/>
    <property type="project" value="UniProtKB-SubCell"/>
</dbReference>
<proteinExistence type="inferred from homology"/>
<evidence type="ECO:0000256" key="2">
    <source>
        <dbReference type="ARBA" id="ARBA00007015"/>
    </source>
</evidence>
<feature type="transmembrane region" description="Helical" evidence="8">
    <location>
        <begin position="100"/>
        <end position="118"/>
    </location>
</feature>
<evidence type="ECO:0000256" key="7">
    <source>
        <dbReference type="SAM" id="MobiDB-lite"/>
    </source>
</evidence>
<feature type="transmembrane region" description="Helical" evidence="8">
    <location>
        <begin position="124"/>
        <end position="149"/>
    </location>
</feature>
<feature type="transmembrane region" description="Helical" evidence="8">
    <location>
        <begin position="282"/>
        <end position="303"/>
    </location>
</feature>
<dbReference type="EMBL" id="JAKCXM010000001">
    <property type="protein sequence ID" value="KAJ0410458.1"/>
    <property type="molecule type" value="Genomic_DNA"/>
</dbReference>
<protein>
    <recommendedName>
        <fullName evidence="11">Folate-Biopterin Transporter (FBT) family</fullName>
    </recommendedName>
</protein>
<dbReference type="PANTHER" id="PTHR31585:SF5">
    <property type="entry name" value="RNA-BINDING S4 DOMAIN-CONTAINING PROTEIN"/>
    <property type="match status" value="1"/>
</dbReference>
<dbReference type="AlphaFoldDB" id="A0AAD5MK04"/>
<evidence type="ECO:0008006" key="11">
    <source>
        <dbReference type="Google" id="ProtNLM"/>
    </source>
</evidence>
<dbReference type="InterPro" id="IPR036259">
    <property type="entry name" value="MFS_trans_sf"/>
</dbReference>
<comment type="caution">
    <text evidence="9">The sequence shown here is derived from an EMBL/GenBank/DDBJ whole genome shotgun (WGS) entry which is preliminary data.</text>
</comment>
<feature type="transmembrane region" description="Helical" evidence="8">
    <location>
        <begin position="467"/>
        <end position="488"/>
    </location>
</feature>
<evidence type="ECO:0000256" key="4">
    <source>
        <dbReference type="ARBA" id="ARBA00022692"/>
    </source>
</evidence>
<feature type="region of interest" description="Disordered" evidence="7">
    <location>
        <begin position="1"/>
        <end position="20"/>
    </location>
</feature>
<feature type="transmembrane region" description="Helical" evidence="8">
    <location>
        <begin position="425"/>
        <end position="446"/>
    </location>
</feature>
<dbReference type="InterPro" id="IPR039309">
    <property type="entry name" value="BT1"/>
</dbReference>
<dbReference type="PANTHER" id="PTHR31585">
    <property type="entry name" value="FOLATE-BIOPTERIN TRANSPORTER 1, CHLOROPLASTIC"/>
    <property type="match status" value="1"/>
</dbReference>
<keyword evidence="4 8" id="KW-0812">Transmembrane</keyword>
<reference evidence="9" key="1">
    <citation type="submission" date="2021-12" db="EMBL/GenBank/DDBJ databases">
        <title>Prjna785345.</title>
        <authorList>
            <person name="Rujirawat T."/>
            <person name="Krajaejun T."/>
        </authorList>
    </citation>
    <scope>NUCLEOTIDE SEQUENCE</scope>
    <source>
        <strain evidence="9">Pi057C3</strain>
    </source>
</reference>
<keyword evidence="5 8" id="KW-1133">Transmembrane helix</keyword>
<evidence type="ECO:0000256" key="8">
    <source>
        <dbReference type="SAM" id="Phobius"/>
    </source>
</evidence>